<reference evidence="2" key="1">
    <citation type="submission" date="2020-12" db="EMBL/GenBank/DDBJ databases">
        <title>Metabolic potential, ecology and presence of endohyphal bacteria is reflected in genomic diversity of Mucoromycotina.</title>
        <authorList>
            <person name="Muszewska A."/>
            <person name="Okrasinska A."/>
            <person name="Steczkiewicz K."/>
            <person name="Drgas O."/>
            <person name="Orlowska M."/>
            <person name="Perlinska-Lenart U."/>
            <person name="Aleksandrzak-Piekarczyk T."/>
            <person name="Szatraj K."/>
            <person name="Zielenkiewicz U."/>
            <person name="Pilsyk S."/>
            <person name="Malc E."/>
            <person name="Mieczkowski P."/>
            <person name="Kruszewska J.S."/>
            <person name="Biernat P."/>
            <person name="Pawlowska J."/>
        </authorList>
    </citation>
    <scope>NUCLEOTIDE SEQUENCE</scope>
    <source>
        <strain evidence="2">WA0000017839</strain>
    </source>
</reference>
<dbReference type="AlphaFoldDB" id="A0A8H7RBX3"/>
<keyword evidence="3" id="KW-1185">Reference proteome</keyword>
<proteinExistence type="predicted"/>
<name>A0A8H7RBX3_9FUNG</name>
<dbReference type="EMBL" id="JAEPRD010000028">
    <property type="protein sequence ID" value="KAG2206893.1"/>
    <property type="molecule type" value="Genomic_DNA"/>
</dbReference>
<feature type="region of interest" description="Disordered" evidence="1">
    <location>
        <begin position="112"/>
        <end position="134"/>
    </location>
</feature>
<accession>A0A8H7RBX3</accession>
<evidence type="ECO:0000313" key="2">
    <source>
        <dbReference type="EMBL" id="KAG2206893.1"/>
    </source>
</evidence>
<gene>
    <name evidence="2" type="ORF">INT47_007650</name>
</gene>
<protein>
    <submittedName>
        <fullName evidence="2">Uncharacterized protein</fullName>
    </submittedName>
</protein>
<evidence type="ECO:0000313" key="3">
    <source>
        <dbReference type="Proteomes" id="UP000603453"/>
    </source>
</evidence>
<organism evidence="2 3">
    <name type="scientific">Mucor saturninus</name>
    <dbReference type="NCBI Taxonomy" id="64648"/>
    <lineage>
        <taxon>Eukaryota</taxon>
        <taxon>Fungi</taxon>
        <taxon>Fungi incertae sedis</taxon>
        <taxon>Mucoromycota</taxon>
        <taxon>Mucoromycotina</taxon>
        <taxon>Mucoromycetes</taxon>
        <taxon>Mucorales</taxon>
        <taxon>Mucorineae</taxon>
        <taxon>Mucoraceae</taxon>
        <taxon>Mucor</taxon>
    </lineage>
</organism>
<sequence>MKTPQVEPVGFGWNCYIALFFPYNKSGAEKKKIQEVTDRLVYQAFNIWTFIKVPNYGGKSSANQRYSHILETPETNLSRRSTESSIRVPAVNALGRLGEAEGGIIPSISVPARESESSHVSAPVISGPQPKCKA</sequence>
<dbReference type="Proteomes" id="UP000603453">
    <property type="component" value="Unassembled WGS sequence"/>
</dbReference>
<evidence type="ECO:0000256" key="1">
    <source>
        <dbReference type="SAM" id="MobiDB-lite"/>
    </source>
</evidence>
<comment type="caution">
    <text evidence="2">The sequence shown here is derived from an EMBL/GenBank/DDBJ whole genome shotgun (WGS) entry which is preliminary data.</text>
</comment>